<comment type="caution">
    <text evidence="2">Lacks conserved residue(s) required for the propagation of feature annotation.</text>
</comment>
<feature type="transmembrane region" description="Helical" evidence="2">
    <location>
        <begin position="12"/>
        <end position="37"/>
    </location>
</feature>
<organism evidence="4 5">
    <name type="scientific">Kitasatospora xanthocidica</name>
    <dbReference type="NCBI Taxonomy" id="83382"/>
    <lineage>
        <taxon>Bacteria</taxon>
        <taxon>Bacillati</taxon>
        <taxon>Actinomycetota</taxon>
        <taxon>Actinomycetes</taxon>
        <taxon>Kitasatosporales</taxon>
        <taxon>Streptomycetaceae</taxon>
        <taxon>Kitasatospora</taxon>
    </lineage>
</organism>
<evidence type="ECO:0000259" key="3">
    <source>
        <dbReference type="Pfam" id="PF10502"/>
    </source>
</evidence>
<keyword evidence="2" id="KW-0812">Transmembrane</keyword>
<dbReference type="Proteomes" id="UP000263377">
    <property type="component" value="Unassembled WGS sequence"/>
</dbReference>
<dbReference type="GO" id="GO:0005886">
    <property type="term" value="C:plasma membrane"/>
    <property type="evidence" value="ECO:0007669"/>
    <property type="project" value="UniProtKB-SubCell"/>
</dbReference>
<proteinExistence type="inferred from homology"/>
<name>A0A372ZST8_9ACTN</name>
<keyword evidence="2" id="KW-1133">Transmembrane helix</keyword>
<dbReference type="GO" id="GO:0009003">
    <property type="term" value="F:signal peptidase activity"/>
    <property type="evidence" value="ECO:0007669"/>
    <property type="project" value="UniProtKB-EC"/>
</dbReference>
<dbReference type="Pfam" id="PF10502">
    <property type="entry name" value="Peptidase_S26"/>
    <property type="match status" value="1"/>
</dbReference>
<sequence length="223" mass="23584">MPKRRGRRGTWISVAVGVVGVLCAVLGFAVVGSGYGYHRMTGDTMSPELRSGTGLWTERVQPADVRHGEVYAVDSPWTLQGIVIQRAMALGGDRIACVNGQFSLNGKPVDEPPARQVHTCYLDFDVTVPPGRAFLMGDVRGDAFDSRINLADQQGTVDLAKVGERVVWHSGADSEALPGKLAGALVLAALGLLLAVIGLIATIVFAVRGRAARPLGLEPPATF</sequence>
<reference evidence="4 5" key="1">
    <citation type="submission" date="2018-08" db="EMBL/GenBank/DDBJ databases">
        <title>Diversity &amp; Physiological Properties of Lignin-Decomposing Actinobacteria from Soil.</title>
        <authorList>
            <person name="Roh S.G."/>
            <person name="Kim S.B."/>
        </authorList>
    </citation>
    <scope>NUCLEOTIDE SEQUENCE [LARGE SCALE GENOMIC DNA]</scope>
    <source>
        <strain evidence="4 5">MMS17-GH009</strain>
    </source>
</reference>
<keyword evidence="5" id="KW-1185">Reference proteome</keyword>
<dbReference type="GO" id="GO:0006465">
    <property type="term" value="P:signal peptide processing"/>
    <property type="evidence" value="ECO:0007669"/>
    <property type="project" value="InterPro"/>
</dbReference>
<dbReference type="PRINTS" id="PR00727">
    <property type="entry name" value="LEADERPTASE"/>
</dbReference>
<dbReference type="InterPro" id="IPR036286">
    <property type="entry name" value="LexA/Signal_pep-like_sf"/>
</dbReference>
<gene>
    <name evidence="4" type="primary">lepB</name>
    <name evidence="4" type="ORF">DR950_15075</name>
</gene>
<evidence type="ECO:0000313" key="4">
    <source>
        <dbReference type="EMBL" id="RGD58923.1"/>
    </source>
</evidence>
<keyword evidence="2 4" id="KW-0378">Hydrolase</keyword>
<comment type="catalytic activity">
    <reaction evidence="2">
        <text>Cleavage of hydrophobic, N-terminal signal or leader sequences from secreted and periplasmic proteins.</text>
        <dbReference type="EC" id="3.4.21.89"/>
    </reaction>
</comment>
<dbReference type="RefSeq" id="WP_117487308.1">
    <property type="nucleotide sequence ID" value="NZ_QVIG01000001.1"/>
</dbReference>
<keyword evidence="2" id="KW-0472">Membrane</keyword>
<dbReference type="Gene3D" id="2.10.109.10">
    <property type="entry name" value="Umud Fragment, subunit A"/>
    <property type="match status" value="1"/>
</dbReference>
<dbReference type="NCBIfam" id="TIGR02227">
    <property type="entry name" value="sigpep_I_bact"/>
    <property type="match status" value="1"/>
</dbReference>
<feature type="domain" description="Peptidase S26" evidence="3">
    <location>
        <begin position="21"/>
        <end position="162"/>
    </location>
</feature>
<comment type="similarity">
    <text evidence="2">Belongs to the peptidase S26 family.</text>
</comment>
<comment type="subcellular location">
    <subcellularLocation>
        <location evidence="1">Cell membrane</location>
        <topology evidence="1">Single-pass type II membrane protein</topology>
    </subcellularLocation>
    <subcellularLocation>
        <location evidence="2">Membrane</location>
        <topology evidence="2">Single-pass type II membrane protein</topology>
    </subcellularLocation>
</comment>
<dbReference type="SUPFAM" id="SSF51306">
    <property type="entry name" value="LexA/Signal peptidase"/>
    <property type="match status" value="1"/>
</dbReference>
<dbReference type="AlphaFoldDB" id="A0A372ZST8"/>
<dbReference type="EC" id="3.4.21.89" evidence="2"/>
<dbReference type="InterPro" id="IPR000223">
    <property type="entry name" value="Pept_S26A_signal_pept_1"/>
</dbReference>
<dbReference type="GO" id="GO:0004252">
    <property type="term" value="F:serine-type endopeptidase activity"/>
    <property type="evidence" value="ECO:0007669"/>
    <property type="project" value="InterPro"/>
</dbReference>
<dbReference type="InterPro" id="IPR019533">
    <property type="entry name" value="Peptidase_S26"/>
</dbReference>
<evidence type="ECO:0000313" key="5">
    <source>
        <dbReference type="Proteomes" id="UP000263377"/>
    </source>
</evidence>
<dbReference type="EMBL" id="QVIG01000001">
    <property type="protein sequence ID" value="RGD58923.1"/>
    <property type="molecule type" value="Genomic_DNA"/>
</dbReference>
<protein>
    <recommendedName>
        <fullName evidence="2">Signal peptidase I</fullName>
        <ecNumber evidence="2">3.4.21.89</ecNumber>
    </recommendedName>
</protein>
<keyword evidence="2" id="KW-0645">Protease</keyword>
<evidence type="ECO:0000256" key="1">
    <source>
        <dbReference type="ARBA" id="ARBA00004401"/>
    </source>
</evidence>
<evidence type="ECO:0000256" key="2">
    <source>
        <dbReference type="RuleBase" id="RU362042"/>
    </source>
</evidence>
<feature type="transmembrane region" description="Helical" evidence="2">
    <location>
        <begin position="181"/>
        <end position="207"/>
    </location>
</feature>
<comment type="caution">
    <text evidence="4">The sequence shown here is derived from an EMBL/GenBank/DDBJ whole genome shotgun (WGS) entry which is preliminary data.</text>
</comment>
<accession>A0A372ZST8</accession>